<dbReference type="EMBL" id="JAAKZH010000003">
    <property type="protein sequence ID" value="NGO63939.1"/>
    <property type="molecule type" value="Genomic_DNA"/>
</dbReference>
<dbReference type="RefSeq" id="WP_163898913.1">
    <property type="nucleotide sequence ID" value="NZ_CP048427.1"/>
</dbReference>
<proteinExistence type="predicted"/>
<dbReference type="InterPro" id="IPR001387">
    <property type="entry name" value="Cro/C1-type_HTH"/>
</dbReference>
<dbReference type="Gene3D" id="1.10.260.40">
    <property type="entry name" value="lambda repressor-like DNA-binding domains"/>
    <property type="match status" value="1"/>
</dbReference>
<name>A0A6M1RXX8_9HYPH</name>
<accession>A0A6M1RXX8</accession>
<dbReference type="SUPFAM" id="SSF47413">
    <property type="entry name" value="lambda repressor-like DNA-binding domains"/>
    <property type="match status" value="1"/>
</dbReference>
<dbReference type="GO" id="GO:0003677">
    <property type="term" value="F:DNA binding"/>
    <property type="evidence" value="ECO:0007669"/>
    <property type="project" value="InterPro"/>
</dbReference>
<gene>
    <name evidence="1" type="ORF">G6N76_09650</name>
</gene>
<reference evidence="1 2" key="1">
    <citation type="submission" date="2020-02" db="EMBL/GenBank/DDBJ databases">
        <title>Genome sequence of the type strain CCBAU10050 of Rhizobium daejeonense.</title>
        <authorList>
            <person name="Gao J."/>
            <person name="Sun J."/>
        </authorList>
    </citation>
    <scope>NUCLEOTIDE SEQUENCE [LARGE SCALE GENOMIC DNA]</scope>
    <source>
        <strain evidence="1 2">CCBAU10050</strain>
    </source>
</reference>
<protein>
    <submittedName>
        <fullName evidence="1">Helix-turn-helix domain-containing protein</fullName>
    </submittedName>
</protein>
<keyword evidence="2" id="KW-1185">Reference proteome</keyword>
<sequence length="91" mass="10024">MEDTLKDLRTGANLTKPEFARAMGVPLRTYENLEAGTTPVRQIHMNAAYWALVLLASKSPLGRGFMPLNVAEVVRKANLDQSEKKGRISAP</sequence>
<dbReference type="InterPro" id="IPR010982">
    <property type="entry name" value="Lambda_DNA-bd_dom_sf"/>
</dbReference>
<dbReference type="Proteomes" id="UP000477849">
    <property type="component" value="Unassembled WGS sequence"/>
</dbReference>
<comment type="caution">
    <text evidence="1">The sequence shown here is derived from an EMBL/GenBank/DDBJ whole genome shotgun (WGS) entry which is preliminary data.</text>
</comment>
<dbReference type="AlphaFoldDB" id="A0A6M1RXX8"/>
<dbReference type="CDD" id="cd00093">
    <property type="entry name" value="HTH_XRE"/>
    <property type="match status" value="1"/>
</dbReference>
<evidence type="ECO:0000313" key="2">
    <source>
        <dbReference type="Proteomes" id="UP000477849"/>
    </source>
</evidence>
<evidence type="ECO:0000313" key="1">
    <source>
        <dbReference type="EMBL" id="NGO63939.1"/>
    </source>
</evidence>
<organism evidence="1 2">
    <name type="scientific">Rhizobium daejeonense</name>
    <dbReference type="NCBI Taxonomy" id="240521"/>
    <lineage>
        <taxon>Bacteria</taxon>
        <taxon>Pseudomonadati</taxon>
        <taxon>Pseudomonadota</taxon>
        <taxon>Alphaproteobacteria</taxon>
        <taxon>Hyphomicrobiales</taxon>
        <taxon>Rhizobiaceae</taxon>
        <taxon>Rhizobium/Agrobacterium group</taxon>
        <taxon>Rhizobium</taxon>
    </lineage>
</organism>